<sequence length="148" mass="17237">MKLSVKKTSELSVEEFLEIAKARVKVFVVEQNCPYQEIDDQDDDALHMILRVDGQLAAYTRIIEHEDHIHMSFGRVLVVEEFRKHHLGRQIVSATIDEIKQDFPGRDIKIAGQNYLRSFYESFGFKAVSDVYLEDEIPHIDLELKVME</sequence>
<dbReference type="OrthoDB" id="9796171at2"/>
<reference evidence="2 3" key="1">
    <citation type="journal article" date="2015" name="Genome Announc.">
        <title>Expanding the biotechnology potential of lactobacilli through comparative genomics of 213 strains and associated genera.</title>
        <authorList>
            <person name="Sun Z."/>
            <person name="Harris H.M."/>
            <person name="McCann A."/>
            <person name="Guo C."/>
            <person name="Argimon S."/>
            <person name="Zhang W."/>
            <person name="Yang X."/>
            <person name="Jeffery I.B."/>
            <person name="Cooney J.C."/>
            <person name="Kagawa T.F."/>
            <person name="Liu W."/>
            <person name="Song Y."/>
            <person name="Salvetti E."/>
            <person name="Wrobel A."/>
            <person name="Rasinkangas P."/>
            <person name="Parkhill J."/>
            <person name="Rea M.C."/>
            <person name="O'Sullivan O."/>
            <person name="Ritari J."/>
            <person name="Douillard F.P."/>
            <person name="Paul Ross R."/>
            <person name="Yang R."/>
            <person name="Briner A.E."/>
            <person name="Felis G.E."/>
            <person name="de Vos W.M."/>
            <person name="Barrangou R."/>
            <person name="Klaenhammer T.R."/>
            <person name="Caufield P.W."/>
            <person name="Cui Y."/>
            <person name="Zhang H."/>
            <person name="O'Toole P.W."/>
        </authorList>
    </citation>
    <scope>NUCLEOTIDE SEQUENCE [LARGE SCALE GENOMIC DNA]</scope>
    <source>
        <strain evidence="2 3">DSM 19909</strain>
    </source>
</reference>
<accession>A0A0R1LX85</accession>
<feature type="domain" description="N-acetyltransferase" evidence="1">
    <location>
        <begin position="6"/>
        <end position="148"/>
    </location>
</feature>
<organism evidence="2 3">
    <name type="scientific">Secundilactobacillus odoratitofui DSM 19909 = JCM 15043</name>
    <dbReference type="NCBI Taxonomy" id="1423776"/>
    <lineage>
        <taxon>Bacteria</taxon>
        <taxon>Bacillati</taxon>
        <taxon>Bacillota</taxon>
        <taxon>Bacilli</taxon>
        <taxon>Lactobacillales</taxon>
        <taxon>Lactobacillaceae</taxon>
        <taxon>Secundilactobacillus</taxon>
    </lineage>
</organism>
<dbReference type="InterPro" id="IPR016181">
    <property type="entry name" value="Acyl_CoA_acyltransferase"/>
</dbReference>
<dbReference type="PROSITE" id="PS51186">
    <property type="entry name" value="GNAT"/>
    <property type="match status" value="1"/>
</dbReference>
<dbReference type="RefSeq" id="WP_056948555.1">
    <property type="nucleotide sequence ID" value="NZ_AZEE01000029.1"/>
</dbReference>
<protein>
    <submittedName>
        <fullName evidence="2">Acetyltransferase</fullName>
    </submittedName>
</protein>
<gene>
    <name evidence="2" type="ORF">FD04_GL001635</name>
</gene>
<dbReference type="EMBL" id="AZEE01000029">
    <property type="protein sequence ID" value="KRK97601.1"/>
    <property type="molecule type" value="Genomic_DNA"/>
</dbReference>
<evidence type="ECO:0000313" key="2">
    <source>
        <dbReference type="EMBL" id="KRK97601.1"/>
    </source>
</evidence>
<keyword evidence="3" id="KW-1185">Reference proteome</keyword>
<dbReference type="Pfam" id="PF13673">
    <property type="entry name" value="Acetyltransf_10"/>
    <property type="match status" value="1"/>
</dbReference>
<keyword evidence="2" id="KW-0808">Transferase</keyword>
<evidence type="ECO:0000259" key="1">
    <source>
        <dbReference type="PROSITE" id="PS51186"/>
    </source>
</evidence>
<dbReference type="STRING" id="1423776.FD04_GL001635"/>
<dbReference type="SUPFAM" id="SSF55729">
    <property type="entry name" value="Acyl-CoA N-acyltransferases (Nat)"/>
    <property type="match status" value="1"/>
</dbReference>
<name>A0A0R1LX85_9LACO</name>
<dbReference type="AlphaFoldDB" id="A0A0R1LX85"/>
<dbReference type="InterPro" id="IPR000182">
    <property type="entry name" value="GNAT_dom"/>
</dbReference>
<dbReference type="PATRIC" id="fig|1423776.4.peg.1656"/>
<evidence type="ECO:0000313" key="3">
    <source>
        <dbReference type="Proteomes" id="UP000051160"/>
    </source>
</evidence>
<dbReference type="Proteomes" id="UP000051160">
    <property type="component" value="Unassembled WGS sequence"/>
</dbReference>
<proteinExistence type="predicted"/>
<comment type="caution">
    <text evidence="2">The sequence shown here is derived from an EMBL/GenBank/DDBJ whole genome shotgun (WGS) entry which is preliminary data.</text>
</comment>
<dbReference type="GO" id="GO:0016747">
    <property type="term" value="F:acyltransferase activity, transferring groups other than amino-acyl groups"/>
    <property type="evidence" value="ECO:0007669"/>
    <property type="project" value="InterPro"/>
</dbReference>
<dbReference type="Gene3D" id="3.40.630.30">
    <property type="match status" value="1"/>
</dbReference>